<dbReference type="InParanoid" id="A0CAZ0"/>
<dbReference type="RefSeq" id="XP_001435354.1">
    <property type="nucleotide sequence ID" value="XM_001435317.1"/>
</dbReference>
<dbReference type="HOGENOM" id="CLU_730499_0_0_1"/>
<gene>
    <name evidence="2" type="ORF">GSPATT00036740001</name>
</gene>
<keyword evidence="1" id="KW-0812">Transmembrane</keyword>
<protein>
    <recommendedName>
        <fullName evidence="4">Transmembrane protein</fullName>
    </recommendedName>
</protein>
<organism evidence="2 3">
    <name type="scientific">Paramecium tetraurelia</name>
    <dbReference type="NCBI Taxonomy" id="5888"/>
    <lineage>
        <taxon>Eukaryota</taxon>
        <taxon>Sar</taxon>
        <taxon>Alveolata</taxon>
        <taxon>Ciliophora</taxon>
        <taxon>Intramacronucleata</taxon>
        <taxon>Oligohymenophorea</taxon>
        <taxon>Peniculida</taxon>
        <taxon>Parameciidae</taxon>
        <taxon>Paramecium</taxon>
    </lineage>
</organism>
<dbReference type="KEGG" id="ptm:GSPATT00036740001"/>
<dbReference type="Proteomes" id="UP000000600">
    <property type="component" value="Unassembled WGS sequence"/>
</dbReference>
<dbReference type="AlphaFoldDB" id="A0CAZ0"/>
<evidence type="ECO:0000313" key="2">
    <source>
        <dbReference type="EMBL" id="CAK67957.1"/>
    </source>
</evidence>
<evidence type="ECO:0008006" key="4">
    <source>
        <dbReference type="Google" id="ProtNLM"/>
    </source>
</evidence>
<feature type="transmembrane region" description="Helical" evidence="1">
    <location>
        <begin position="187"/>
        <end position="206"/>
    </location>
</feature>
<accession>A0CAZ0</accession>
<keyword evidence="3" id="KW-1185">Reference proteome</keyword>
<sequence>MYLQDLSCVLHIRQGLRQSLCIWQKLATKTLQIRDKITHQRFRMISALNRLQGAVVVKDKRMNGYKMYQSFHQMPQQRIHNHKQYTCLLIQNSLGFHFIFTSILAEVLMSISTIQISLSLFFCNFLTIIIIVHISLCLLVIHYENNMNSCGSNIHVHVCLYITLKPLIFVMNVLLNFCRYEFLFLCYYVHECNIQIFFVNINITFYKRRSRRQIINKPQINLQIVFFKQSQQTYYIYIFGFRQNPSSQASSNIHRVGQGVGIINKQLKGSINKRVKLVITGRYFSQLMLELLSKVEQEVMNVEKFYVRHQLMKILIQFNHHYIMHKKQFQQISQKQKLQNHKLIFIYCLPIYIFIQLVYSLLFEHYLLEITTPKFNTEY</sequence>
<feature type="transmembrane region" description="Helical" evidence="1">
    <location>
        <begin position="343"/>
        <end position="362"/>
    </location>
</feature>
<name>A0CAZ0_PARTE</name>
<dbReference type="EMBL" id="CT868055">
    <property type="protein sequence ID" value="CAK67957.1"/>
    <property type="molecule type" value="Genomic_DNA"/>
</dbReference>
<evidence type="ECO:0000313" key="3">
    <source>
        <dbReference type="Proteomes" id="UP000000600"/>
    </source>
</evidence>
<keyword evidence="1" id="KW-1133">Transmembrane helix</keyword>
<feature type="transmembrane region" description="Helical" evidence="1">
    <location>
        <begin position="154"/>
        <end position="175"/>
    </location>
</feature>
<feature type="transmembrane region" description="Helical" evidence="1">
    <location>
        <begin position="116"/>
        <end position="142"/>
    </location>
</feature>
<reference evidence="2 3" key="1">
    <citation type="journal article" date="2006" name="Nature">
        <title>Global trends of whole-genome duplications revealed by the ciliate Paramecium tetraurelia.</title>
        <authorList>
            <consortium name="Genoscope"/>
            <person name="Aury J.-M."/>
            <person name="Jaillon O."/>
            <person name="Duret L."/>
            <person name="Noel B."/>
            <person name="Jubin C."/>
            <person name="Porcel B.M."/>
            <person name="Segurens B."/>
            <person name="Daubin V."/>
            <person name="Anthouard V."/>
            <person name="Aiach N."/>
            <person name="Arnaiz O."/>
            <person name="Billaut A."/>
            <person name="Beisson J."/>
            <person name="Blanc I."/>
            <person name="Bouhouche K."/>
            <person name="Camara F."/>
            <person name="Duharcourt S."/>
            <person name="Guigo R."/>
            <person name="Gogendeau D."/>
            <person name="Katinka M."/>
            <person name="Keller A.-M."/>
            <person name="Kissmehl R."/>
            <person name="Klotz C."/>
            <person name="Koll F."/>
            <person name="Le Moue A."/>
            <person name="Lepere C."/>
            <person name="Malinsky S."/>
            <person name="Nowacki M."/>
            <person name="Nowak J.K."/>
            <person name="Plattner H."/>
            <person name="Poulain J."/>
            <person name="Ruiz F."/>
            <person name="Serrano V."/>
            <person name="Zagulski M."/>
            <person name="Dessen P."/>
            <person name="Betermier M."/>
            <person name="Weissenbach J."/>
            <person name="Scarpelli C."/>
            <person name="Schachter V."/>
            <person name="Sperling L."/>
            <person name="Meyer E."/>
            <person name="Cohen J."/>
            <person name="Wincker P."/>
        </authorList>
    </citation>
    <scope>NUCLEOTIDE SEQUENCE [LARGE SCALE GENOMIC DNA]</scope>
    <source>
        <strain evidence="2 3">Stock d4-2</strain>
    </source>
</reference>
<proteinExistence type="predicted"/>
<dbReference type="GeneID" id="5021139"/>
<keyword evidence="1" id="KW-0472">Membrane</keyword>
<evidence type="ECO:0000256" key="1">
    <source>
        <dbReference type="SAM" id="Phobius"/>
    </source>
</evidence>